<proteinExistence type="predicted"/>
<name>A0A4T0FPQ7_9BASI</name>
<dbReference type="AlphaFoldDB" id="A0A4T0FPQ7"/>
<accession>A0A4T0FPQ7</accession>
<dbReference type="Proteomes" id="UP000310189">
    <property type="component" value="Unassembled WGS sequence"/>
</dbReference>
<organism evidence="1 2">
    <name type="scientific">Wallemia hederae</name>
    <dbReference type="NCBI Taxonomy" id="1540922"/>
    <lineage>
        <taxon>Eukaryota</taxon>
        <taxon>Fungi</taxon>
        <taxon>Dikarya</taxon>
        <taxon>Basidiomycota</taxon>
        <taxon>Wallemiomycotina</taxon>
        <taxon>Wallemiomycetes</taxon>
        <taxon>Wallemiales</taxon>
        <taxon>Wallemiaceae</taxon>
        <taxon>Wallemia</taxon>
    </lineage>
</organism>
<comment type="caution">
    <text evidence="1">The sequence shown here is derived from an EMBL/GenBank/DDBJ whole genome shotgun (WGS) entry which is preliminary data.</text>
</comment>
<protein>
    <submittedName>
        <fullName evidence="1">Uncharacterized protein</fullName>
    </submittedName>
</protein>
<sequence>MVMKEMENVTKLHMQSKNGGWELYEGSSTKEAQEPLYIAEKGDSDDDNCCIKFTDRSSTVIARSSMPKMLAKRDSHITLFLGTENYTLNKQAWWKTQRNFTSCDGIDCSVIRVVRGFLQIVNSLNNHVLATFTYSHWSKKKLGVIRLYSAENLSDADKVLFTLVLSIMAKLERQRQLEVVL</sequence>
<gene>
    <name evidence="1" type="ORF">E3P99_02000</name>
</gene>
<dbReference type="EMBL" id="SPNW01000026">
    <property type="protein sequence ID" value="TIA89534.1"/>
    <property type="molecule type" value="Genomic_DNA"/>
</dbReference>
<dbReference type="OrthoDB" id="10407507at2759"/>
<keyword evidence="2" id="KW-1185">Reference proteome</keyword>
<evidence type="ECO:0000313" key="1">
    <source>
        <dbReference type="EMBL" id="TIA89534.1"/>
    </source>
</evidence>
<reference evidence="1 2" key="1">
    <citation type="submission" date="2019-03" db="EMBL/GenBank/DDBJ databases">
        <title>Sequencing 23 genomes of Wallemia ichthyophaga.</title>
        <authorList>
            <person name="Gostincar C."/>
        </authorList>
    </citation>
    <scope>NUCLEOTIDE SEQUENCE [LARGE SCALE GENOMIC DNA]</scope>
    <source>
        <strain evidence="1 2">EXF-5753</strain>
    </source>
</reference>
<evidence type="ECO:0000313" key="2">
    <source>
        <dbReference type="Proteomes" id="UP000310189"/>
    </source>
</evidence>